<evidence type="ECO:0000256" key="1">
    <source>
        <dbReference type="SAM" id="MobiDB-lite"/>
    </source>
</evidence>
<dbReference type="KEGG" id="bbig:BBBOND_0101890"/>
<dbReference type="GeneID" id="24562401"/>
<dbReference type="OrthoDB" id="361447at2759"/>
<organism evidence="3 4">
    <name type="scientific">Babesia bigemina</name>
    <dbReference type="NCBI Taxonomy" id="5866"/>
    <lineage>
        <taxon>Eukaryota</taxon>
        <taxon>Sar</taxon>
        <taxon>Alveolata</taxon>
        <taxon>Apicomplexa</taxon>
        <taxon>Aconoidasida</taxon>
        <taxon>Piroplasmida</taxon>
        <taxon>Babesiidae</taxon>
        <taxon>Babesia</taxon>
    </lineage>
</organism>
<feature type="compositionally biased region" description="Acidic residues" evidence="1">
    <location>
        <begin position="54"/>
        <end position="71"/>
    </location>
</feature>
<feature type="compositionally biased region" description="Polar residues" evidence="1">
    <location>
        <begin position="524"/>
        <end position="539"/>
    </location>
</feature>
<dbReference type="OMA" id="GDDMHYD"/>
<feature type="compositionally biased region" description="Low complexity" evidence="1">
    <location>
        <begin position="150"/>
        <end position="159"/>
    </location>
</feature>
<gene>
    <name evidence="3" type="ORF">BBBOND_0101890</name>
</gene>
<evidence type="ECO:0000313" key="4">
    <source>
        <dbReference type="Proteomes" id="UP000033188"/>
    </source>
</evidence>
<feature type="compositionally biased region" description="Basic and acidic residues" evidence="1">
    <location>
        <begin position="838"/>
        <end position="862"/>
    </location>
</feature>
<proteinExistence type="predicted"/>
<accession>A0A061D818</accession>
<feature type="compositionally biased region" description="Low complexity" evidence="1">
    <location>
        <begin position="560"/>
        <end position="571"/>
    </location>
</feature>
<dbReference type="Proteomes" id="UP000033188">
    <property type="component" value="Chromosome 1"/>
</dbReference>
<feature type="region of interest" description="Disordered" evidence="1">
    <location>
        <begin position="30"/>
        <end position="74"/>
    </location>
</feature>
<keyword evidence="4" id="KW-1185">Reference proteome</keyword>
<feature type="compositionally biased region" description="Basic and acidic residues" evidence="1">
    <location>
        <begin position="368"/>
        <end position="377"/>
    </location>
</feature>
<feature type="region of interest" description="Disordered" evidence="1">
    <location>
        <begin position="368"/>
        <end position="388"/>
    </location>
</feature>
<feature type="compositionally biased region" description="Polar residues" evidence="1">
    <location>
        <begin position="30"/>
        <end position="41"/>
    </location>
</feature>
<feature type="region of interest" description="Disordered" evidence="1">
    <location>
        <begin position="522"/>
        <end position="630"/>
    </location>
</feature>
<dbReference type="InterPro" id="IPR014840">
    <property type="entry name" value="HRD"/>
</dbReference>
<name>A0A061D818_BABBI</name>
<feature type="compositionally biased region" description="Polar residues" evidence="1">
    <location>
        <begin position="885"/>
        <end position="896"/>
    </location>
</feature>
<evidence type="ECO:0000313" key="3">
    <source>
        <dbReference type="EMBL" id="CDR93860.1"/>
    </source>
</evidence>
<feature type="region of interest" description="Disordered" evidence="1">
    <location>
        <begin position="818"/>
        <end position="933"/>
    </location>
</feature>
<feature type="compositionally biased region" description="Basic and acidic residues" evidence="1">
    <location>
        <begin position="161"/>
        <end position="174"/>
    </location>
</feature>
<feature type="compositionally biased region" description="Low complexity" evidence="1">
    <location>
        <begin position="824"/>
        <end position="837"/>
    </location>
</feature>
<reference evidence="4" key="1">
    <citation type="journal article" date="2014" name="Nucleic Acids Res.">
        <title>The evolutionary dynamics of variant antigen genes in Babesia reveal a history of genomic innovation underlying host-parasite interaction.</title>
        <authorList>
            <person name="Jackson A.P."/>
            <person name="Otto T.D."/>
            <person name="Darby A."/>
            <person name="Ramaprasad A."/>
            <person name="Xia D."/>
            <person name="Echaide I.E."/>
            <person name="Farber M."/>
            <person name="Gahlot S."/>
            <person name="Gamble J."/>
            <person name="Gupta D."/>
            <person name="Gupta Y."/>
            <person name="Jackson L."/>
            <person name="Malandrin L."/>
            <person name="Malas T.B."/>
            <person name="Moussa E."/>
            <person name="Nair M."/>
            <person name="Reid A.J."/>
            <person name="Sanders M."/>
            <person name="Sharma J."/>
            <person name="Tracey A."/>
            <person name="Quail M.A."/>
            <person name="Weir W."/>
            <person name="Wastling J.M."/>
            <person name="Hall N."/>
            <person name="Willadsen P."/>
            <person name="Lingelbach K."/>
            <person name="Shiels B."/>
            <person name="Tait A."/>
            <person name="Berriman M."/>
            <person name="Allred D.R."/>
            <person name="Pain A."/>
        </authorList>
    </citation>
    <scope>NUCLEOTIDE SEQUENCE [LARGE SCALE GENOMIC DNA]</scope>
    <source>
        <strain evidence="4">Bond</strain>
    </source>
</reference>
<dbReference type="RefSeq" id="XP_012766046.1">
    <property type="nucleotide sequence ID" value="XM_012910592.1"/>
</dbReference>
<dbReference type="VEuPathDB" id="PiroplasmaDB:BBBOND_0101890"/>
<feature type="region of interest" description="Disordered" evidence="1">
    <location>
        <begin position="135"/>
        <end position="178"/>
    </location>
</feature>
<feature type="compositionally biased region" description="Polar residues" evidence="1">
    <location>
        <begin position="603"/>
        <end position="622"/>
    </location>
</feature>
<evidence type="ECO:0000259" key="2">
    <source>
        <dbReference type="Pfam" id="PF08729"/>
    </source>
</evidence>
<sequence>MVNDSAAVEPPTETPVEAVTALAASVMDYTPTTQSEKVTQDSSEDAGNGLGMTVEDEELTEQDLSEEDEDSLREPSVKRYLPGVSVDLKLKAVYAENHGAKQQVPMMLDFYAECMKTYRDEKLFSLEEHYLGAKSSQVTDVTGRDRKKAPTANAAQANADSKPDKAGSQDDTHSGAEVTTEVSLDDVMWMKTRPNDPLLRCIQSITDRLNIQGIVGDPTSYLKVGGDDMHYDIDDPFIDDDAMFSELRLSKNDILRKKQKERDFSVWSEDEEEAFGSELVAEDFVAQYSSELKIEDDVDSDIPKQQVLFFDPPGWRRYLGRIPKQFHHIFHEFEVKYKGYSGQFTTQTLRCAVTELLNAIFTRLTKIQEPRQRKAQPEGDATNASNKNPIEEQRMEFERRGLKCVGVGKIIGVNGRILRWIAAAIWEVTNAVSRRDMHETWLKLVLDHNERMISEMRDRMHSKWLSKVEPLKARKDVKFFTRLADNMKHVSKSVHTVRRVMRDYEAAFTAASDNFKAVERKSVKNGTSTKKVNSRSDQPPATEAVGTPKNATSRPDDIANLNSLSPTNLLTQETDTVEPKDETPTPRQSNESVNADHGMTDVSPRSTLSDATGKSVSVTRTPSRAIDGGHSPVDGALMSADLVVNTSQASTPPKGLSFEIAQNGKGGELNDGVDVDCCSFANILRRCSLWKRVSSLITLYKYIAADILTWVQMINLALATSISIAATDFSSLVQEEVHGEYVFDKAYGCIADLLTQVVEEVSGTKLIITADVSRVVVMYIHESSTFDDLFEQENKDPIVFYDNSDIAAAPGKVQLVEAKKGSKSGKAPAGKKGNSAKASDKNVKRIRADEGPPDSTPRETAKDSNPQNAAKLAKPRKTVIEFANTVESDAPQTPKNVKSIKKAKCQSSENTPMAHTPSKAGDAGVAVKTEIRP</sequence>
<dbReference type="Pfam" id="PF08729">
    <property type="entry name" value="HUN"/>
    <property type="match status" value="1"/>
</dbReference>
<protein>
    <recommendedName>
        <fullName evidence="2">Hpc2-related domain-containing protein</fullName>
    </recommendedName>
</protein>
<feature type="domain" description="Hpc2-related" evidence="2">
    <location>
        <begin position="216"/>
        <end position="271"/>
    </location>
</feature>
<dbReference type="EMBL" id="LK391707">
    <property type="protein sequence ID" value="CDR93860.1"/>
    <property type="molecule type" value="Genomic_DNA"/>
</dbReference>
<dbReference type="AlphaFoldDB" id="A0A061D818"/>